<keyword evidence="3" id="KW-1185">Reference proteome</keyword>
<dbReference type="AlphaFoldDB" id="A0A250IAJ2"/>
<gene>
    <name evidence="2" type="ORF">MEBOL_001666</name>
</gene>
<feature type="signal peptide" evidence="1">
    <location>
        <begin position="1"/>
        <end position="19"/>
    </location>
</feature>
<dbReference type="OrthoDB" id="9840426at2"/>
<evidence type="ECO:0000313" key="2">
    <source>
        <dbReference type="EMBL" id="ATB28220.1"/>
    </source>
</evidence>
<organism evidence="2 3">
    <name type="scientific">Melittangium boletus DSM 14713</name>
    <dbReference type="NCBI Taxonomy" id="1294270"/>
    <lineage>
        <taxon>Bacteria</taxon>
        <taxon>Pseudomonadati</taxon>
        <taxon>Myxococcota</taxon>
        <taxon>Myxococcia</taxon>
        <taxon>Myxococcales</taxon>
        <taxon>Cystobacterineae</taxon>
        <taxon>Archangiaceae</taxon>
        <taxon>Melittangium</taxon>
    </lineage>
</organism>
<proteinExistence type="predicted"/>
<protein>
    <submittedName>
        <fullName evidence="2">Uncharacterized protein</fullName>
    </submittedName>
</protein>
<evidence type="ECO:0000256" key="1">
    <source>
        <dbReference type="SAM" id="SignalP"/>
    </source>
</evidence>
<dbReference type="PROSITE" id="PS51257">
    <property type="entry name" value="PROKAR_LIPOPROTEIN"/>
    <property type="match status" value="1"/>
</dbReference>
<name>A0A250IAJ2_9BACT</name>
<feature type="chain" id="PRO_5012964886" evidence="1">
    <location>
        <begin position="20"/>
        <end position="570"/>
    </location>
</feature>
<dbReference type="Proteomes" id="UP000217289">
    <property type="component" value="Chromosome"/>
</dbReference>
<reference evidence="2 3" key="1">
    <citation type="submission" date="2017-06" db="EMBL/GenBank/DDBJ databases">
        <authorList>
            <person name="Kim H.J."/>
            <person name="Triplett B.A."/>
        </authorList>
    </citation>
    <scope>NUCLEOTIDE SEQUENCE [LARGE SCALE GENOMIC DNA]</scope>
    <source>
        <strain evidence="2 3">DSM 14713</strain>
    </source>
</reference>
<keyword evidence="1" id="KW-0732">Signal</keyword>
<dbReference type="RefSeq" id="WP_157774817.1">
    <property type="nucleotide sequence ID" value="NZ_CP022163.1"/>
</dbReference>
<dbReference type="EMBL" id="CP022163">
    <property type="protein sequence ID" value="ATB28220.1"/>
    <property type="molecule type" value="Genomic_DNA"/>
</dbReference>
<evidence type="ECO:0000313" key="3">
    <source>
        <dbReference type="Proteomes" id="UP000217289"/>
    </source>
</evidence>
<accession>A0A250IAJ2</accession>
<dbReference type="KEGG" id="mbd:MEBOL_001666"/>
<sequence>MNHRLLWSAVGVVSMLASACGQVEQDGTQTQDPLASSVSQSVLVNAPQKETITYPLKAVIYPNSATLSTQPTQAELDQIRQKVYEQLAAHATTIRNASNGLLNPVASLSYVTVNNNRRLEMTDFRLHGSYWGFADATTNTILSQDFGGQHPAYAYPMFDSSYSSANLTYGNGLVSVVSRNGAADQGYLNHEFMHVLENRFHNADSNTQIVPADSLNPVDHPEYTSCISTSETREASNPNAVSFNSEVLLQNIMSEYKSCNGGKLNWCQLYTGAGKLGTFSSDLCADSSFKLNPKLTHSWLRQAYMQGADWLYLEWDRVTDTSQYQVQVELLTTSNTPVTQLSRTDAGASDRGDFRYYYYNKTDLCNAVRSAGYSSGTYKMRARVKPTVDLGRGHRMDVSGTLSCSFYAMDPSYTYWLSGHGGSGGSSVQPTCPSNSVAVGLVGRSVAYVDALGLLCAAVNSDGSLGSAYSYGPYGGSSGTSFTDFCPSGQVLVSIKGRSYSWHDQISGVCAPLKTWGSTGSLGSSLPARGGSGGAPYTETCPMGYAITALSMRAATYVDYVQGRCTRIRN</sequence>